<feature type="compositionally biased region" description="Basic and acidic residues" evidence="1">
    <location>
        <begin position="81"/>
        <end position="94"/>
    </location>
</feature>
<evidence type="ECO:0000313" key="2">
    <source>
        <dbReference type="EMBL" id="EXX79107.1"/>
    </source>
</evidence>
<evidence type="ECO:0000313" key="3">
    <source>
        <dbReference type="Proteomes" id="UP000022910"/>
    </source>
</evidence>
<feature type="region of interest" description="Disordered" evidence="1">
    <location>
        <begin position="74"/>
        <end position="94"/>
    </location>
</feature>
<dbReference type="EMBL" id="JEMT01005594">
    <property type="protein sequence ID" value="EXX79107.1"/>
    <property type="molecule type" value="Genomic_DNA"/>
</dbReference>
<sequence length="513" mass="58639">MSLSLLSTGRPKSKIEIEPRKVLNILLTLEKISVRLPQSLLKLYNFIEEWRAENLASYDFLYKKLLDELEEQRKLTPKSTTHSDPREIRTSSEKNVRNSLEIKFQFLMKKLSIKTHMLPSLEFQYDAWNLFIMLEKSITLLGDSLINYSGQLSKQVIHFVTRQKHKNKIEKFIDDETDDSHHQKGAFTIPAIRATGNIKSCEPRKSGVPNKKMAISSTSSVAPYKYSKLESSVTLDFVKLSLNVNIIDNLLTAHSTIGSELNDILDVFLFSSKKLKERGDTSKEKTSISSKDNAMLFYNLKISLRGLRISAMSPNAVGFFETNILNGLITNVPTDFEKSPKVQWKFSAQNFSLSLNHKTGIMSQVDADDDIRKYRIAYIMIDLALQNFKNQQECNNKSSEGDESIESYFLKLLKVHAVMQPIALGRLMDLYVYYSGELERRKKMKASEIDKLTIKAQRILNSLDVEMPKYKSKSKSFLDEKVLSLEITRFAIALPLDLHEDLISTTTSENSSL</sequence>
<keyword evidence="3" id="KW-1185">Reference proteome</keyword>
<organism evidence="2 3">
    <name type="scientific">Rhizophagus irregularis (strain DAOM 197198w)</name>
    <name type="common">Glomus intraradices</name>
    <dbReference type="NCBI Taxonomy" id="1432141"/>
    <lineage>
        <taxon>Eukaryota</taxon>
        <taxon>Fungi</taxon>
        <taxon>Fungi incertae sedis</taxon>
        <taxon>Mucoromycota</taxon>
        <taxon>Glomeromycotina</taxon>
        <taxon>Glomeromycetes</taxon>
        <taxon>Glomerales</taxon>
        <taxon>Glomeraceae</taxon>
        <taxon>Rhizophagus</taxon>
    </lineage>
</organism>
<comment type="caution">
    <text evidence="2">The sequence shown here is derived from an EMBL/GenBank/DDBJ whole genome shotgun (WGS) entry which is preliminary data.</text>
</comment>
<dbReference type="OrthoDB" id="10051416at2759"/>
<gene>
    <name evidence="2" type="ORF">RirG_008780</name>
</gene>
<dbReference type="Proteomes" id="UP000022910">
    <property type="component" value="Unassembled WGS sequence"/>
</dbReference>
<evidence type="ECO:0000256" key="1">
    <source>
        <dbReference type="SAM" id="MobiDB-lite"/>
    </source>
</evidence>
<dbReference type="AlphaFoldDB" id="A0A015KBF8"/>
<reference evidence="2 3" key="1">
    <citation type="submission" date="2014-02" db="EMBL/GenBank/DDBJ databases">
        <title>Single nucleus genome sequencing reveals high similarity among nuclei of an endomycorrhizal fungus.</title>
        <authorList>
            <person name="Lin K."/>
            <person name="Geurts R."/>
            <person name="Zhang Z."/>
            <person name="Limpens E."/>
            <person name="Saunders D.G."/>
            <person name="Mu D."/>
            <person name="Pang E."/>
            <person name="Cao H."/>
            <person name="Cha H."/>
            <person name="Lin T."/>
            <person name="Zhou Q."/>
            <person name="Shang Y."/>
            <person name="Li Y."/>
            <person name="Ivanov S."/>
            <person name="Sharma T."/>
            <person name="Velzen R.V."/>
            <person name="Ruijter N.D."/>
            <person name="Aanen D.K."/>
            <person name="Win J."/>
            <person name="Kamoun S."/>
            <person name="Bisseling T."/>
            <person name="Huang S."/>
        </authorList>
    </citation>
    <scope>NUCLEOTIDE SEQUENCE [LARGE SCALE GENOMIC DNA]</scope>
    <source>
        <strain evidence="3">DAOM197198w</strain>
    </source>
</reference>
<accession>A0A015KBF8</accession>
<protein>
    <submittedName>
        <fullName evidence="2">Uncharacterized protein</fullName>
    </submittedName>
</protein>
<dbReference type="HOGENOM" id="CLU_531153_0_0_1"/>
<name>A0A015KBF8_RHIIW</name>
<proteinExistence type="predicted"/>